<evidence type="ECO:0000313" key="1">
    <source>
        <dbReference type="EMBL" id="JAD41562.1"/>
    </source>
</evidence>
<dbReference type="AlphaFoldDB" id="A0A0A9A3E6"/>
<protein>
    <submittedName>
        <fullName evidence="1">Uncharacterized protein</fullName>
    </submittedName>
</protein>
<reference evidence="1" key="1">
    <citation type="submission" date="2014-09" db="EMBL/GenBank/DDBJ databases">
        <authorList>
            <person name="Magalhaes I.L.F."/>
            <person name="Oliveira U."/>
            <person name="Santos F.R."/>
            <person name="Vidigal T.H.D.A."/>
            <person name="Brescovit A.D."/>
            <person name="Santos A.J."/>
        </authorList>
    </citation>
    <scope>NUCLEOTIDE SEQUENCE</scope>
    <source>
        <tissue evidence="1">Shoot tissue taken approximately 20 cm above the soil surface</tissue>
    </source>
</reference>
<reference evidence="1" key="2">
    <citation type="journal article" date="2015" name="Data Brief">
        <title>Shoot transcriptome of the giant reed, Arundo donax.</title>
        <authorList>
            <person name="Barrero R.A."/>
            <person name="Guerrero F.D."/>
            <person name="Moolhuijzen P."/>
            <person name="Goolsby J.A."/>
            <person name="Tidwell J."/>
            <person name="Bellgard S.E."/>
            <person name="Bellgard M.I."/>
        </authorList>
    </citation>
    <scope>NUCLEOTIDE SEQUENCE</scope>
    <source>
        <tissue evidence="1">Shoot tissue taken approximately 20 cm above the soil surface</tissue>
    </source>
</reference>
<sequence>MQACLPPKRSRSFAWSLVEHKLWRATKRIQGSGSCSSTCVPACVGEGR</sequence>
<name>A0A0A9A3E6_ARUDO</name>
<proteinExistence type="predicted"/>
<accession>A0A0A9A3E6</accession>
<organism evidence="1">
    <name type="scientific">Arundo donax</name>
    <name type="common">Giant reed</name>
    <name type="synonym">Donax arundinaceus</name>
    <dbReference type="NCBI Taxonomy" id="35708"/>
    <lineage>
        <taxon>Eukaryota</taxon>
        <taxon>Viridiplantae</taxon>
        <taxon>Streptophyta</taxon>
        <taxon>Embryophyta</taxon>
        <taxon>Tracheophyta</taxon>
        <taxon>Spermatophyta</taxon>
        <taxon>Magnoliopsida</taxon>
        <taxon>Liliopsida</taxon>
        <taxon>Poales</taxon>
        <taxon>Poaceae</taxon>
        <taxon>PACMAD clade</taxon>
        <taxon>Arundinoideae</taxon>
        <taxon>Arundineae</taxon>
        <taxon>Arundo</taxon>
    </lineage>
</organism>
<dbReference type="EMBL" id="GBRH01256333">
    <property type="protein sequence ID" value="JAD41562.1"/>
    <property type="molecule type" value="Transcribed_RNA"/>
</dbReference>